<feature type="transmembrane region" description="Helical" evidence="2">
    <location>
        <begin position="872"/>
        <end position="894"/>
    </location>
</feature>
<feature type="transmembrane region" description="Helical" evidence="2">
    <location>
        <begin position="693"/>
        <end position="718"/>
    </location>
</feature>
<dbReference type="InterPro" id="IPR045122">
    <property type="entry name" value="Csc1-like"/>
</dbReference>
<gene>
    <name evidence="4" type="primary">Contig18904.g20054</name>
    <name evidence="4" type="ORF">STYLEM_9331</name>
</gene>
<accession>A0A078ADM9</accession>
<evidence type="ECO:0000313" key="4">
    <source>
        <dbReference type="EMBL" id="CDW80334.1"/>
    </source>
</evidence>
<feature type="transmembrane region" description="Helical" evidence="2">
    <location>
        <begin position="643"/>
        <end position="663"/>
    </location>
</feature>
<proteinExistence type="predicted"/>
<dbReference type="GO" id="GO:0005886">
    <property type="term" value="C:plasma membrane"/>
    <property type="evidence" value="ECO:0007669"/>
    <property type="project" value="TreeGrafter"/>
</dbReference>
<feature type="transmembrane region" description="Helical" evidence="2">
    <location>
        <begin position="501"/>
        <end position="521"/>
    </location>
</feature>
<dbReference type="PANTHER" id="PTHR13018:SF83">
    <property type="entry name" value="RRM DOMAIN-CONTAINING PROTEIN"/>
    <property type="match status" value="1"/>
</dbReference>
<evidence type="ECO:0000259" key="3">
    <source>
        <dbReference type="Pfam" id="PF14703"/>
    </source>
</evidence>
<dbReference type="GO" id="GO:0005227">
    <property type="term" value="F:calcium-activated cation channel activity"/>
    <property type="evidence" value="ECO:0007669"/>
    <property type="project" value="InterPro"/>
</dbReference>
<keyword evidence="2" id="KW-0472">Membrane</keyword>
<feature type="domain" description="CSC1/OSCA1-like cytosolic" evidence="3">
    <location>
        <begin position="406"/>
        <end position="488"/>
    </location>
</feature>
<reference evidence="4 5" key="1">
    <citation type="submission" date="2014-06" db="EMBL/GenBank/DDBJ databases">
        <authorList>
            <person name="Swart Estienne"/>
        </authorList>
    </citation>
    <scope>NUCLEOTIDE SEQUENCE [LARGE SCALE GENOMIC DNA]</scope>
    <source>
        <strain evidence="4 5">130c</strain>
    </source>
</reference>
<name>A0A078ADM9_STYLE</name>
<dbReference type="OrthoDB" id="297739at2759"/>
<dbReference type="AlphaFoldDB" id="A0A078ADM9"/>
<sequence length="1056" mass="122192">MVKQVEEARERIKRLHPLASVPLVKVFPAFACCLRCCSKPNKYSQLVNDEDRDDLQRLDTIAKDLGISIDQEENGNQKLNNNVNNPSDDPYLNLGFGIVAYFRMIQTMIFLFFVFTLLSIPAIFIYSSHNGLEGLQNYSRAKYSLGNMGFSNAVCQSMYIGIESPQQIKCKEGKIKKLFSYGIIPIESGNEAYCGLASKGNDKIQYCSSPQYIDSDSLNKDFETSCKGKSQCDKPIYYHHYVKFDIKDNCNADHALFYLQYFCEQENGDVNDKRQEALIVACMGIFISLIFLCAVYYLFESSKIDYKMWDVDTVTAADFTVESIISQEAWDKFVGIYAKNLQPNETLVNKFHEVYQKEVEKVVSMEEGVLSQSQNQDIRVSNITFAFDNVELLKLLQKRGMMVTKALLNKIKQIDDEINNIKDQKRKQLTRPVAAFITFETQEGYERACNIKGKKNWKQEIVSSKHMFQDQPLCFQEAPEPTNIIWENRDRTFKQQTTRKIIVLVVIIILLLLAFAAFFFLKQQTIRNYQKYPPTTDCQSILDMFDGGIDNTEFRGYADFDGPLTESRKGTGIYQCYCQEYKKQKGNLDNAKICDDYSQDQLIGLGLSKVVSVAIVIINFVLRTLNMGLISFIGYYTESQQTLVIKSSIFISQFFNTAILLILTNANTQQTFLSFIPFEGQYPDLTFEWYNDIGSSLVITMLTAALWPIIEFVMFSGLKQFFRLLDRSFSCNPNKTKCKTVQQYVNLYSGPDYLMHFKYSAMLNVTFVTFMYGLAIPLLFPIAFLYFIVLYVVEKLCLTYYFKKPPMYDEKLNESVIGTMKWAPVFMMIFGYWIMGNRQIFHNVVIENQLKSDPIQTDHAGYDISIDVSLPLFIMGIVMFIFIFFNDLFLTILLKLRIIKEDKEDEVDEKLGTYVQCLGKKNRQMWRIEEQHMRKEFGIKTLNENTLAEMKNNKTHNKLIKTCPNYEITTNPKYSAAFQYTSVDMRDTEEEKHTSDMVAKMLYLAYFSKEEQKKFVFKGAQNIFKNGMSLKFGKQDDFKAIQPSLENEEEGKRDIE</sequence>
<protein>
    <recommendedName>
        <fullName evidence="3">CSC1/OSCA1-like cytosolic domain-containing protein</fullName>
    </recommendedName>
</protein>
<feature type="transmembrane region" description="Helical" evidence="2">
    <location>
        <begin position="815"/>
        <end position="835"/>
    </location>
</feature>
<keyword evidence="2" id="KW-1133">Transmembrane helix</keyword>
<feature type="transmembrane region" description="Helical" evidence="2">
    <location>
        <begin position="277"/>
        <end position="299"/>
    </location>
</feature>
<keyword evidence="1" id="KW-0175">Coiled coil</keyword>
<keyword evidence="2" id="KW-0812">Transmembrane</keyword>
<dbReference type="InParanoid" id="A0A078ADM9"/>
<keyword evidence="5" id="KW-1185">Reference proteome</keyword>
<organism evidence="4 5">
    <name type="scientific">Stylonychia lemnae</name>
    <name type="common">Ciliate</name>
    <dbReference type="NCBI Taxonomy" id="5949"/>
    <lineage>
        <taxon>Eukaryota</taxon>
        <taxon>Sar</taxon>
        <taxon>Alveolata</taxon>
        <taxon>Ciliophora</taxon>
        <taxon>Intramacronucleata</taxon>
        <taxon>Spirotrichea</taxon>
        <taxon>Stichotrichia</taxon>
        <taxon>Sporadotrichida</taxon>
        <taxon>Oxytrichidae</taxon>
        <taxon>Stylonychinae</taxon>
        <taxon>Stylonychia</taxon>
    </lineage>
</organism>
<feature type="transmembrane region" description="Helical" evidence="2">
    <location>
        <begin position="108"/>
        <end position="127"/>
    </location>
</feature>
<dbReference type="Proteomes" id="UP000039865">
    <property type="component" value="Unassembled WGS sequence"/>
</dbReference>
<dbReference type="EMBL" id="CCKQ01008873">
    <property type="protein sequence ID" value="CDW80334.1"/>
    <property type="molecule type" value="Genomic_DNA"/>
</dbReference>
<dbReference type="PANTHER" id="PTHR13018">
    <property type="entry name" value="PROBABLE MEMBRANE PROTEIN DUF221-RELATED"/>
    <property type="match status" value="1"/>
</dbReference>
<evidence type="ECO:0000313" key="5">
    <source>
        <dbReference type="Proteomes" id="UP000039865"/>
    </source>
</evidence>
<feature type="coiled-coil region" evidence="1">
    <location>
        <begin position="404"/>
        <end position="431"/>
    </location>
</feature>
<evidence type="ECO:0000256" key="2">
    <source>
        <dbReference type="SAM" id="Phobius"/>
    </source>
</evidence>
<evidence type="ECO:0000256" key="1">
    <source>
        <dbReference type="SAM" id="Coils"/>
    </source>
</evidence>
<dbReference type="InterPro" id="IPR027815">
    <property type="entry name" value="CSC1/OSCA1-like_cyt"/>
</dbReference>
<dbReference type="Pfam" id="PF14703">
    <property type="entry name" value="PHM7_cyt"/>
    <property type="match status" value="1"/>
</dbReference>